<organism evidence="2 3">
    <name type="scientific">Streptomyces cathayae</name>
    <dbReference type="NCBI Taxonomy" id="3031124"/>
    <lineage>
        <taxon>Bacteria</taxon>
        <taxon>Bacillati</taxon>
        <taxon>Actinomycetota</taxon>
        <taxon>Actinomycetes</taxon>
        <taxon>Kitasatosporales</taxon>
        <taxon>Streptomycetaceae</taxon>
        <taxon>Streptomyces</taxon>
    </lineage>
</organism>
<feature type="domain" description="VOC" evidence="1">
    <location>
        <begin position="142"/>
        <end position="260"/>
    </location>
</feature>
<protein>
    <submittedName>
        <fullName evidence="2">VOC family protein</fullName>
    </submittedName>
</protein>
<dbReference type="Proteomes" id="UP001216440">
    <property type="component" value="Chromosome"/>
</dbReference>
<feature type="domain" description="VOC" evidence="1">
    <location>
        <begin position="4"/>
        <end position="119"/>
    </location>
</feature>
<dbReference type="PROSITE" id="PS51819">
    <property type="entry name" value="VOC"/>
    <property type="match status" value="2"/>
</dbReference>
<dbReference type="Pfam" id="PF00903">
    <property type="entry name" value="Glyoxalase"/>
    <property type="match status" value="1"/>
</dbReference>
<reference evidence="2 3" key="1">
    <citation type="submission" date="2023-03" db="EMBL/GenBank/DDBJ databases">
        <authorList>
            <person name="Mo P."/>
        </authorList>
    </citation>
    <scope>NUCLEOTIDE SEQUENCE [LARGE SCALE GENOMIC DNA]</scope>
    <source>
        <strain evidence="2 3">HUAS 5</strain>
    </source>
</reference>
<evidence type="ECO:0000259" key="1">
    <source>
        <dbReference type="PROSITE" id="PS51819"/>
    </source>
</evidence>
<dbReference type="Pfam" id="PF22632">
    <property type="entry name" value="BphC_D1"/>
    <property type="match status" value="1"/>
</dbReference>
<keyword evidence="3" id="KW-1185">Reference proteome</keyword>
<dbReference type="RefSeq" id="WP_279332675.1">
    <property type="nucleotide sequence ID" value="NZ_CP121682.1"/>
</dbReference>
<proteinExistence type="predicted"/>
<evidence type="ECO:0000313" key="2">
    <source>
        <dbReference type="EMBL" id="WGD39660.1"/>
    </source>
</evidence>
<dbReference type="SUPFAM" id="SSF54593">
    <property type="entry name" value="Glyoxalase/Bleomycin resistance protein/Dihydroxybiphenyl dioxygenase"/>
    <property type="match status" value="2"/>
</dbReference>
<gene>
    <name evidence="2" type="ORF">PYS65_05660</name>
</gene>
<dbReference type="InterPro" id="IPR029068">
    <property type="entry name" value="Glyas_Bleomycin-R_OHBP_Dase"/>
</dbReference>
<evidence type="ECO:0000313" key="3">
    <source>
        <dbReference type="Proteomes" id="UP001216440"/>
    </source>
</evidence>
<dbReference type="CDD" id="cd07252">
    <property type="entry name" value="BphC1-RGP6_N_like"/>
    <property type="match status" value="1"/>
</dbReference>
<dbReference type="Gene3D" id="3.10.180.10">
    <property type="entry name" value="2,3-Dihydroxybiphenyl 1,2-Dioxygenase, domain 1"/>
    <property type="match status" value="2"/>
</dbReference>
<dbReference type="EMBL" id="CP121682">
    <property type="protein sequence ID" value="WGD39660.1"/>
    <property type="molecule type" value="Genomic_DNA"/>
</dbReference>
<dbReference type="InterPro" id="IPR004360">
    <property type="entry name" value="Glyas_Fos-R_dOase_dom"/>
</dbReference>
<dbReference type="InterPro" id="IPR037523">
    <property type="entry name" value="VOC_core"/>
</dbReference>
<sequence length="303" mass="33604">MLSSLAYLGFRSPNSDQWRTFAPDILGCMLGEDGEDGSVRVRIDDAEWRIQIHPGETDEVAYFGWAVSEEGMLPAFAERLRAAGLTVHTGDRGLAEKRSVDQLIWFEDPWAFRHEVVWGQVVEPSSFRPGRPVSGFVTGKQGLGHAVLLLPDVEAGHAFFTEVMGFRLSDKIARPDGTQSHFYHCNGRHHSLALAQVPGAVGLNHIMLQLHNIDDVGTALDLCRARGVPLRKELGRHTNDQMISFYLTTPSSFHLEYGFGALDVDDDWVPATYRRASTWGHKMTDDPAGRTPGILRRTEAVGA</sequence>
<dbReference type="CDD" id="cd07237">
    <property type="entry name" value="BphC1-RGP6_C_like"/>
    <property type="match status" value="1"/>
</dbReference>
<accession>A0ABY8JUK2</accession>
<name>A0ABY8JUK2_9ACTN</name>